<feature type="disulfide bond" evidence="2">
    <location>
        <begin position="296"/>
        <end position="306"/>
    </location>
</feature>
<dbReference type="SUPFAM" id="SSF56487">
    <property type="entry name" value="SRCR-like"/>
    <property type="match status" value="5"/>
</dbReference>
<evidence type="ECO:0000313" key="6">
    <source>
        <dbReference type="Proteomes" id="UP001165289"/>
    </source>
</evidence>
<organism evidence="5 6">
    <name type="scientific">Oopsacas minuta</name>
    <dbReference type="NCBI Taxonomy" id="111878"/>
    <lineage>
        <taxon>Eukaryota</taxon>
        <taxon>Metazoa</taxon>
        <taxon>Porifera</taxon>
        <taxon>Hexactinellida</taxon>
        <taxon>Hexasterophora</taxon>
        <taxon>Lyssacinosida</taxon>
        <taxon>Leucopsacidae</taxon>
        <taxon>Oopsacas</taxon>
    </lineage>
</organism>
<feature type="chain" id="PRO_5043944653" evidence="3">
    <location>
        <begin position="26"/>
        <end position="611"/>
    </location>
</feature>
<keyword evidence="1 2" id="KW-1015">Disulfide bond</keyword>
<evidence type="ECO:0000259" key="4">
    <source>
        <dbReference type="PROSITE" id="PS50287"/>
    </source>
</evidence>
<feature type="domain" description="SRCR" evidence="4">
    <location>
        <begin position="432"/>
        <end position="526"/>
    </location>
</feature>
<accession>A0AAV7KE16</accession>
<gene>
    <name evidence="5" type="ORF">LOD99_14510</name>
</gene>
<keyword evidence="6" id="KW-1185">Reference proteome</keyword>
<comment type="caution">
    <text evidence="5">The sequence shown here is derived from an EMBL/GenBank/DDBJ whole genome shotgun (WGS) entry which is preliminary data.</text>
</comment>
<dbReference type="InterPro" id="IPR036772">
    <property type="entry name" value="SRCR-like_dom_sf"/>
</dbReference>
<dbReference type="GO" id="GO:0016020">
    <property type="term" value="C:membrane"/>
    <property type="evidence" value="ECO:0007669"/>
    <property type="project" value="InterPro"/>
</dbReference>
<sequence length="611" mass="68933">MKFEFSILISYIILQLFSPHHLVHGQKSGDVRIISGTKLLEVFTDSWGYVCDDFWSQADSNTVCRQLGHRRAQNYSTSIIADSDDFKIDDVFCPNNQFYINECEYETTEDCAKDEHVEVICELEGCESLLQSVASISQTAYFYQDYQWQYICTDSMTQQAADVICRSHTNTTAMSFTSISSSDADYDFPIYGYKFNCSGSESSLCECVNIEETCSSMEVVQITCYASENGAIRLTNEDNGLLQVLYNGKWGYICDDGWTDSTANEICKILGYEGVITSYTSYYINDTTYLLNLIRCFSGVTSFLDCVYSIYIPGYCSSNEHVYINCRPNNQCESILKSAELGLSELEYNNGTKIFKVCADEFTTAEGEVVCRENTGTNLTSISSSIYNGTSEIYPATFQCKGYEDSLCECSKMLQPCLSGAIVYVECSPQENGNIRINNDSGLLEVYIDGWGYVCDDYWDQTAANTVCRQLGQRRARISSTGHYYDNSDYKIDDVMCRTNQFRINDCTYKTAEDCSSFEHVAVVCETEGCESLLQSVASISQTAYFYQDYQWQYICTDGMTQQAADVICRSHTNTTAMRFTSISSSDVDYDFQYMDTNSTVVVQKVHSVSV</sequence>
<dbReference type="PANTHER" id="PTHR48071:SF18">
    <property type="entry name" value="DELETED IN MALIGNANT BRAIN TUMORS 1 PROTEIN-RELATED"/>
    <property type="match status" value="1"/>
</dbReference>
<evidence type="ECO:0000256" key="3">
    <source>
        <dbReference type="SAM" id="SignalP"/>
    </source>
</evidence>
<dbReference type="AlphaFoldDB" id="A0AAV7KE16"/>
<reference evidence="5 6" key="1">
    <citation type="journal article" date="2023" name="BMC Biol.">
        <title>The compact genome of the sponge Oopsacas minuta (Hexactinellida) is lacking key metazoan core genes.</title>
        <authorList>
            <person name="Santini S."/>
            <person name="Schenkelaars Q."/>
            <person name="Jourda C."/>
            <person name="Duchesne M."/>
            <person name="Belahbib H."/>
            <person name="Rocher C."/>
            <person name="Selva M."/>
            <person name="Riesgo A."/>
            <person name="Vervoort M."/>
            <person name="Leys S.P."/>
            <person name="Kodjabachian L."/>
            <person name="Le Bivic A."/>
            <person name="Borchiellini C."/>
            <person name="Claverie J.M."/>
            <person name="Renard E."/>
        </authorList>
    </citation>
    <scope>NUCLEOTIDE SEQUENCE [LARGE SCALE GENOMIC DNA]</scope>
    <source>
        <strain evidence="5">SPO-2</strain>
    </source>
</reference>
<feature type="domain" description="SRCR" evidence="4">
    <location>
        <begin position="14"/>
        <end position="122"/>
    </location>
</feature>
<feature type="domain" description="SRCR" evidence="4">
    <location>
        <begin position="342"/>
        <end position="428"/>
    </location>
</feature>
<dbReference type="EMBL" id="JAKMXF010000055">
    <property type="protein sequence ID" value="KAI6659587.1"/>
    <property type="molecule type" value="Genomic_DNA"/>
</dbReference>
<feature type="disulfide bond" evidence="2">
    <location>
        <begin position="400"/>
        <end position="410"/>
    </location>
</feature>
<evidence type="ECO:0000256" key="2">
    <source>
        <dbReference type="PROSITE-ProRule" id="PRU00196"/>
    </source>
</evidence>
<dbReference type="InterPro" id="IPR001190">
    <property type="entry name" value="SRCR"/>
</dbReference>
<dbReference type="PANTHER" id="PTHR48071">
    <property type="entry name" value="SRCR DOMAIN-CONTAINING PROTEIN"/>
    <property type="match status" value="1"/>
</dbReference>
<dbReference type="Proteomes" id="UP001165289">
    <property type="component" value="Unassembled WGS sequence"/>
</dbReference>
<dbReference type="PROSITE" id="PS50287">
    <property type="entry name" value="SRCR_2"/>
    <property type="match status" value="5"/>
</dbReference>
<evidence type="ECO:0000313" key="5">
    <source>
        <dbReference type="EMBL" id="KAI6659587.1"/>
    </source>
</evidence>
<evidence type="ECO:0000256" key="1">
    <source>
        <dbReference type="ARBA" id="ARBA00023157"/>
    </source>
</evidence>
<feature type="signal peptide" evidence="3">
    <location>
        <begin position="1"/>
        <end position="25"/>
    </location>
</feature>
<feature type="disulfide bond" evidence="2">
    <location>
        <begin position="497"/>
        <end position="507"/>
    </location>
</feature>
<name>A0AAV7KE16_9METZ</name>
<dbReference type="Pfam" id="PF00530">
    <property type="entry name" value="SRCR"/>
    <property type="match status" value="5"/>
</dbReference>
<keyword evidence="3" id="KW-0732">Signal</keyword>
<dbReference type="Gene3D" id="3.10.250.10">
    <property type="entry name" value="SRCR-like domain"/>
    <property type="match status" value="5"/>
</dbReference>
<protein>
    <submittedName>
        <fullName evidence="5">Deleted in malignant brain tumors 1 protein-like isoform X1</fullName>
    </submittedName>
</protein>
<feature type="domain" description="SRCR" evidence="4">
    <location>
        <begin position="232"/>
        <end position="327"/>
    </location>
</feature>
<feature type="disulfide bond" evidence="2">
    <location>
        <begin position="93"/>
        <end position="103"/>
    </location>
</feature>
<comment type="caution">
    <text evidence="2">Lacks conserved residue(s) required for the propagation of feature annotation.</text>
</comment>
<proteinExistence type="predicted"/>
<dbReference type="SMART" id="SM00202">
    <property type="entry name" value="SR"/>
    <property type="match status" value="4"/>
</dbReference>
<dbReference type="PRINTS" id="PR00258">
    <property type="entry name" value="SPERACTRCPTR"/>
</dbReference>
<feature type="disulfide bond" evidence="2">
    <location>
        <begin position="197"/>
        <end position="207"/>
    </location>
</feature>
<feature type="domain" description="SRCR" evidence="4">
    <location>
        <begin position="117"/>
        <end position="225"/>
    </location>
</feature>